<organism evidence="2 3">
    <name type="scientific">Purpureocillium lilacinum</name>
    <name type="common">Paecilomyces lilacinus</name>
    <dbReference type="NCBI Taxonomy" id="33203"/>
    <lineage>
        <taxon>Eukaryota</taxon>
        <taxon>Fungi</taxon>
        <taxon>Dikarya</taxon>
        <taxon>Ascomycota</taxon>
        <taxon>Pezizomycotina</taxon>
        <taxon>Sordariomycetes</taxon>
        <taxon>Hypocreomycetidae</taxon>
        <taxon>Hypocreales</taxon>
        <taxon>Ophiocordycipitaceae</taxon>
        <taxon>Purpureocillium</taxon>
    </lineage>
</organism>
<evidence type="ECO:0000313" key="4">
    <source>
        <dbReference type="Proteomes" id="UP001287286"/>
    </source>
</evidence>
<dbReference type="EMBL" id="LCWV01000015">
    <property type="protein sequence ID" value="PWI68412.1"/>
    <property type="molecule type" value="Genomic_DNA"/>
</dbReference>
<reference evidence="2 3" key="2">
    <citation type="journal article" date="2016" name="Front. Microbiol.">
        <title>Genome and transcriptome sequences reveal the specific parasitism of the nematophagous Purpureocillium lilacinum 36-1.</title>
        <authorList>
            <person name="Xie J."/>
            <person name="Li S."/>
            <person name="Mo C."/>
            <person name="Xiao X."/>
            <person name="Peng D."/>
            <person name="Wang G."/>
            <person name="Xiao Y."/>
        </authorList>
    </citation>
    <scope>NUCLEOTIDE SEQUENCE [LARGE SCALE GENOMIC DNA]</scope>
    <source>
        <strain evidence="2 3">36-1</strain>
    </source>
</reference>
<gene>
    <name evidence="2" type="ORF">PCL_02181</name>
    <name evidence="1" type="ORF">Purlil1_4637</name>
</gene>
<evidence type="ECO:0000313" key="3">
    <source>
        <dbReference type="Proteomes" id="UP000245956"/>
    </source>
</evidence>
<accession>A0A2U3E1N5</accession>
<protein>
    <submittedName>
        <fullName evidence="2">Uncharacterized protein</fullName>
    </submittedName>
</protein>
<comment type="caution">
    <text evidence="2">The sequence shown here is derived from an EMBL/GenBank/DDBJ whole genome shotgun (WGS) entry which is preliminary data.</text>
</comment>
<proteinExistence type="predicted"/>
<reference evidence="1" key="3">
    <citation type="submission" date="2023-11" db="EMBL/GenBank/DDBJ databases">
        <authorList>
            <person name="Beijen E."/>
            <person name="Ohm R.A."/>
        </authorList>
    </citation>
    <scope>NUCLEOTIDE SEQUENCE</scope>
    <source>
        <strain evidence="1">CBS 150709</strain>
    </source>
</reference>
<dbReference type="Proteomes" id="UP001287286">
    <property type="component" value="Unassembled WGS sequence"/>
</dbReference>
<evidence type="ECO:0000313" key="2">
    <source>
        <dbReference type="EMBL" id="PWI68412.1"/>
    </source>
</evidence>
<sequence length="172" mass="19809">MPQRWRGQFWCWVPQPPVHHHLHHHHLALPIASPGPVTVLSCRRRPLPLSIGGSDCRSHVSRTVRQADDQQSGRARAGRHGQALARRRFAMTKRAEGGLAYHMPIWLAGCQFGSSQPRRRRMRPTKRHLVNRRSGQQRWTQFGVAKGPPSRKRQRPREYQIFLGLLLSLASH</sequence>
<keyword evidence="4" id="KW-1185">Reference proteome</keyword>
<reference evidence="2" key="1">
    <citation type="submission" date="2015-05" db="EMBL/GenBank/DDBJ databases">
        <authorList>
            <person name="Wang D.B."/>
            <person name="Wang M."/>
        </authorList>
    </citation>
    <scope>NUCLEOTIDE SEQUENCE</scope>
    <source>
        <strain evidence="2">36-1</strain>
    </source>
</reference>
<reference evidence="1 4" key="4">
    <citation type="journal article" date="2024" name="Microbiol. Resour. Announc.">
        <title>Genome annotations for the ascomycete fungi Trichoderma harzianum, Trichoderma aggressivum, and Purpureocillium lilacinum.</title>
        <authorList>
            <person name="Beijen E.P.W."/>
            <person name="Ohm R.A."/>
        </authorList>
    </citation>
    <scope>NUCLEOTIDE SEQUENCE [LARGE SCALE GENOMIC DNA]</scope>
    <source>
        <strain evidence="1 4">CBS 150709</strain>
    </source>
</reference>
<name>A0A2U3E1N5_PURLI</name>
<dbReference type="AlphaFoldDB" id="A0A2U3E1N5"/>
<dbReference type="Proteomes" id="UP000245956">
    <property type="component" value="Unassembled WGS sequence"/>
</dbReference>
<dbReference type="EMBL" id="JAWRVI010000013">
    <property type="protein sequence ID" value="KAK4091057.1"/>
    <property type="molecule type" value="Genomic_DNA"/>
</dbReference>
<evidence type="ECO:0000313" key="1">
    <source>
        <dbReference type="EMBL" id="KAK4091057.1"/>
    </source>
</evidence>